<dbReference type="GO" id="GO:0005925">
    <property type="term" value="C:focal adhesion"/>
    <property type="evidence" value="ECO:0007669"/>
    <property type="project" value="TreeGrafter"/>
</dbReference>
<dbReference type="Pfam" id="PF08416">
    <property type="entry name" value="PTB"/>
    <property type="match status" value="1"/>
</dbReference>
<dbReference type="Gene3D" id="2.30.29.30">
    <property type="entry name" value="Pleckstrin-homology domain (PH domain)/Phosphotyrosine-binding domain (PTB)"/>
    <property type="match status" value="2"/>
</dbReference>
<dbReference type="InterPro" id="IPR006020">
    <property type="entry name" value="PTB/PI_dom"/>
</dbReference>
<dbReference type="PANTHER" id="PTHR45734:SF5">
    <property type="entry name" value="TENSIN-3"/>
    <property type="match status" value="1"/>
</dbReference>
<dbReference type="Proteomes" id="UP000299084">
    <property type="component" value="Unassembled WGS sequence"/>
</dbReference>
<dbReference type="InterPro" id="IPR033929">
    <property type="entry name" value="Tensin_PTB"/>
</dbReference>
<evidence type="ECO:0000259" key="2">
    <source>
        <dbReference type="SMART" id="SM00462"/>
    </source>
</evidence>
<feature type="region of interest" description="Disordered" evidence="1">
    <location>
        <begin position="121"/>
        <end position="184"/>
    </location>
</feature>
<organism evidence="3 4">
    <name type="scientific">Camelus dromedarius</name>
    <name type="common">Dromedary</name>
    <name type="synonym">Arabian camel</name>
    <dbReference type="NCBI Taxonomy" id="9838"/>
    <lineage>
        <taxon>Eukaryota</taxon>
        <taxon>Metazoa</taxon>
        <taxon>Chordata</taxon>
        <taxon>Craniata</taxon>
        <taxon>Vertebrata</taxon>
        <taxon>Euteleostomi</taxon>
        <taxon>Mammalia</taxon>
        <taxon>Eutheria</taxon>
        <taxon>Laurasiatheria</taxon>
        <taxon>Artiodactyla</taxon>
        <taxon>Tylopoda</taxon>
        <taxon>Camelidae</taxon>
        <taxon>Camelus</taxon>
    </lineage>
</organism>
<dbReference type="AlphaFoldDB" id="A0A5N4C4C6"/>
<dbReference type="InterPro" id="IPR051484">
    <property type="entry name" value="Tensin_PTEN_phosphatase"/>
</dbReference>
<evidence type="ECO:0000256" key="1">
    <source>
        <dbReference type="SAM" id="MobiDB-lite"/>
    </source>
</evidence>
<dbReference type="InterPro" id="IPR013625">
    <property type="entry name" value="PTB"/>
</dbReference>
<accession>A0A5N4C4C6</accession>
<evidence type="ECO:0000313" key="3">
    <source>
        <dbReference type="EMBL" id="KAB1253733.1"/>
    </source>
</evidence>
<comment type="caution">
    <text evidence="3">The sequence shown here is derived from an EMBL/GenBank/DDBJ whole genome shotgun (WGS) entry which is preliminary data.</text>
</comment>
<proteinExistence type="predicted"/>
<dbReference type="CDD" id="cd01213">
    <property type="entry name" value="PTB_tensin"/>
    <property type="match status" value="1"/>
</dbReference>
<feature type="domain" description="PID" evidence="2">
    <location>
        <begin position="9"/>
        <end position="126"/>
    </location>
</feature>
<keyword evidence="4" id="KW-1185">Reference proteome</keyword>
<dbReference type="SMART" id="SM00462">
    <property type="entry name" value="PTB"/>
    <property type="match status" value="1"/>
</dbReference>
<dbReference type="STRING" id="9838.ENSCDRP00005015699"/>
<dbReference type="SUPFAM" id="SSF50729">
    <property type="entry name" value="PH domain-like"/>
    <property type="match status" value="1"/>
</dbReference>
<sequence length="296" mass="31819">MCGSHASPPCLPACNVWYLNSVEMESLTGHQAIQKALSITLVQEPPPLCTVVHFKVSAQGIMLTDNQRKWITDGPSSRVFGFMAWKQSSTTDNVCHLFAEHDLSSPSAIINFVSKIMIGSPRKIEPRTGRPQRGRLCPRPPSPGGKGPLQLTHQNEPPHGPVAFPERHVSATQGPQRRRRAPDGLPKLRSYIYEGRGAQPTWQWPEWPLCLGVAVSGGFCPADTLMPLSSGDHTERLIGGPEKGCMPNGGCAGQALRITGGEQGVGVMGGEARKSLGPVEGLPLPPLAQLEWQAGP</sequence>
<name>A0A5N4C4C6_CAMDR</name>
<evidence type="ECO:0000313" key="4">
    <source>
        <dbReference type="Proteomes" id="UP000299084"/>
    </source>
</evidence>
<reference evidence="3 4" key="1">
    <citation type="journal article" date="2019" name="Mol. Ecol. Resour.">
        <title>Improving Illumina assemblies with Hi-C and long reads: an example with the North African dromedary.</title>
        <authorList>
            <person name="Elbers J.P."/>
            <person name="Rogers M.F."/>
            <person name="Perelman P.L."/>
            <person name="Proskuryakova A.A."/>
            <person name="Serdyukova N.A."/>
            <person name="Johnson W.E."/>
            <person name="Horin P."/>
            <person name="Corander J."/>
            <person name="Murphy D."/>
            <person name="Burger P.A."/>
        </authorList>
    </citation>
    <scope>NUCLEOTIDE SEQUENCE [LARGE SCALE GENOMIC DNA]</scope>
    <source>
        <strain evidence="3">Drom800</strain>
        <tissue evidence="3">Blood</tissue>
    </source>
</reference>
<protein>
    <submittedName>
        <fullName evidence="3">Tensin-3</fullName>
    </submittedName>
</protein>
<dbReference type="InterPro" id="IPR011993">
    <property type="entry name" value="PH-like_dom_sf"/>
</dbReference>
<dbReference type="EMBL" id="JWIN03000036">
    <property type="protein sequence ID" value="KAB1253733.1"/>
    <property type="molecule type" value="Genomic_DNA"/>
</dbReference>
<gene>
    <name evidence="3" type="primary">Tensin-3</name>
    <name evidence="3" type="ORF">Cadr_000030586</name>
</gene>
<dbReference type="PANTHER" id="PTHR45734">
    <property type="entry name" value="TENSIN"/>
    <property type="match status" value="1"/>
</dbReference>